<evidence type="ECO:0000313" key="3">
    <source>
        <dbReference type="EMBL" id="RVX10492.1"/>
    </source>
</evidence>
<dbReference type="EMBL" id="QGNW01000034">
    <property type="protein sequence ID" value="RVX10492.1"/>
    <property type="molecule type" value="Genomic_DNA"/>
</dbReference>
<evidence type="ECO:0000313" key="4">
    <source>
        <dbReference type="Proteomes" id="UP000288805"/>
    </source>
</evidence>
<comment type="caution">
    <text evidence="3">The sequence shown here is derived from an EMBL/GenBank/DDBJ whole genome shotgun (WGS) entry which is preliminary data.</text>
</comment>
<dbReference type="CDD" id="cd18787">
    <property type="entry name" value="SF2_C_DEAD"/>
    <property type="match status" value="1"/>
</dbReference>
<dbReference type="PROSITE" id="PS51194">
    <property type="entry name" value="HELICASE_CTER"/>
    <property type="match status" value="1"/>
</dbReference>
<sequence length="235" mass="26531">MLVMCYFFFSRLEQKWIEVTVDTQVDALIDAVKQGFRSKVLDSGVGVSRTMVFANTVEAVEAISKILHRAGVECFRYHRDSSLEERAKTLVDFQQKGGVLVCTDSAARGLDIPNISHVIQVFIFSPIQLGFLFHVLVLFCLTGENPGNGSDEVQILNRSPWELVTTLDIEGFNVKKCYNWGNYKTGREFLAQRVFPKVNLYLLSWHQCHRIACCSGSPVTFHDVGLGSQDFQLIE</sequence>
<dbReference type="Pfam" id="PF00271">
    <property type="entry name" value="Helicase_C"/>
    <property type="match status" value="1"/>
</dbReference>
<proteinExistence type="predicted"/>
<dbReference type="GO" id="GO:0004386">
    <property type="term" value="F:helicase activity"/>
    <property type="evidence" value="ECO:0007669"/>
    <property type="project" value="UniProtKB-KW"/>
</dbReference>
<dbReference type="InterPro" id="IPR027417">
    <property type="entry name" value="P-loop_NTPase"/>
</dbReference>
<feature type="domain" description="Helicase C-terminal" evidence="2">
    <location>
        <begin position="24"/>
        <end position="191"/>
    </location>
</feature>
<keyword evidence="1" id="KW-0694">RNA-binding</keyword>
<reference evidence="3 4" key="1">
    <citation type="journal article" date="2018" name="PLoS Genet.">
        <title>Population sequencing reveals clonal diversity and ancestral inbreeding in the grapevine cultivar Chardonnay.</title>
        <authorList>
            <person name="Roach M.J."/>
            <person name="Johnson D.L."/>
            <person name="Bohlmann J."/>
            <person name="van Vuuren H.J."/>
            <person name="Jones S.J."/>
            <person name="Pretorius I.S."/>
            <person name="Schmidt S.A."/>
            <person name="Borneman A.R."/>
        </authorList>
    </citation>
    <scope>NUCLEOTIDE SEQUENCE [LARGE SCALE GENOMIC DNA]</scope>
    <source>
        <strain evidence="4">cv. Chardonnay</strain>
        <tissue evidence="3">Leaf</tissue>
    </source>
</reference>
<name>A0A438JNI5_VITVI</name>
<dbReference type="PANTHER" id="PTHR47958">
    <property type="entry name" value="ATP-DEPENDENT RNA HELICASE DBP3"/>
    <property type="match status" value="1"/>
</dbReference>
<gene>
    <name evidence="3" type="primary">Os09g0383400_0</name>
    <name evidence="3" type="ORF">CK203_017017</name>
</gene>
<keyword evidence="3" id="KW-0067">ATP-binding</keyword>
<keyword evidence="3" id="KW-0347">Helicase</keyword>
<evidence type="ECO:0000259" key="2">
    <source>
        <dbReference type="PROSITE" id="PS51194"/>
    </source>
</evidence>
<keyword evidence="3" id="KW-0378">Hydrolase</keyword>
<dbReference type="SMART" id="SM00490">
    <property type="entry name" value="HELICc"/>
    <property type="match status" value="1"/>
</dbReference>
<dbReference type="Proteomes" id="UP000288805">
    <property type="component" value="Unassembled WGS sequence"/>
</dbReference>
<keyword evidence="3" id="KW-0547">Nucleotide-binding</keyword>
<dbReference type="AlphaFoldDB" id="A0A438JNI5"/>
<dbReference type="InterPro" id="IPR001650">
    <property type="entry name" value="Helicase_C-like"/>
</dbReference>
<accession>A0A438JNI5</accession>
<evidence type="ECO:0000256" key="1">
    <source>
        <dbReference type="ARBA" id="ARBA00022884"/>
    </source>
</evidence>
<dbReference type="Gene3D" id="3.40.50.300">
    <property type="entry name" value="P-loop containing nucleotide triphosphate hydrolases"/>
    <property type="match status" value="1"/>
</dbReference>
<dbReference type="GO" id="GO:0003723">
    <property type="term" value="F:RNA binding"/>
    <property type="evidence" value="ECO:0007669"/>
    <property type="project" value="UniProtKB-KW"/>
</dbReference>
<protein>
    <submittedName>
        <fullName evidence="3">DEAD-box ATP-dependent RNA helicase 22</fullName>
    </submittedName>
</protein>
<dbReference type="SUPFAM" id="SSF52540">
    <property type="entry name" value="P-loop containing nucleoside triphosphate hydrolases"/>
    <property type="match status" value="1"/>
</dbReference>
<organism evidence="3 4">
    <name type="scientific">Vitis vinifera</name>
    <name type="common">Grape</name>
    <dbReference type="NCBI Taxonomy" id="29760"/>
    <lineage>
        <taxon>Eukaryota</taxon>
        <taxon>Viridiplantae</taxon>
        <taxon>Streptophyta</taxon>
        <taxon>Embryophyta</taxon>
        <taxon>Tracheophyta</taxon>
        <taxon>Spermatophyta</taxon>
        <taxon>Magnoliopsida</taxon>
        <taxon>eudicotyledons</taxon>
        <taxon>Gunneridae</taxon>
        <taxon>Pentapetalae</taxon>
        <taxon>rosids</taxon>
        <taxon>Vitales</taxon>
        <taxon>Vitaceae</taxon>
        <taxon>Viteae</taxon>
        <taxon>Vitis</taxon>
    </lineage>
</organism>